<keyword evidence="5" id="KW-0597">Phosphoprotein</keyword>
<dbReference type="PROSITE" id="PS00180">
    <property type="entry name" value="GLNA_1"/>
    <property type="match status" value="1"/>
</dbReference>
<feature type="binding site" evidence="4">
    <location>
        <position position="135"/>
    </location>
    <ligand>
        <name>Mg(2+)</name>
        <dbReference type="ChEBI" id="CHEBI:18420"/>
        <label>2</label>
    </ligand>
</feature>
<feature type="binding site" evidence="3">
    <location>
        <position position="356"/>
    </location>
    <ligand>
        <name>ATP</name>
        <dbReference type="ChEBI" id="CHEBI:30616"/>
    </ligand>
</feature>
<keyword evidence="3 8" id="KW-0067">ATP-binding</keyword>
<dbReference type="GO" id="GO:0019740">
    <property type="term" value="P:nitrogen utilization"/>
    <property type="evidence" value="ECO:0007669"/>
    <property type="project" value="TreeGrafter"/>
</dbReference>
<feature type="binding site" evidence="4">
    <location>
        <position position="273"/>
    </location>
    <ligand>
        <name>Mg(2+)</name>
        <dbReference type="ChEBI" id="CHEBI:18420"/>
        <label>1</label>
    </ligand>
</feature>
<accession>F0EYM2</accession>
<evidence type="ECO:0000256" key="3">
    <source>
        <dbReference type="PIRSR" id="PIRSR604809-2"/>
    </source>
</evidence>
<dbReference type="GO" id="GO:0046872">
    <property type="term" value="F:metal ion binding"/>
    <property type="evidence" value="ECO:0007669"/>
    <property type="project" value="UniProtKB-KW"/>
</dbReference>
<reference evidence="11 12" key="1">
    <citation type="submission" date="2011-01" db="EMBL/GenBank/DDBJ databases">
        <authorList>
            <person name="Muzny D."/>
            <person name="Qin X."/>
            <person name="Deng J."/>
            <person name="Jiang H."/>
            <person name="Liu Y."/>
            <person name="Qu J."/>
            <person name="Song X.-Z."/>
            <person name="Zhang L."/>
            <person name="Thornton R."/>
            <person name="Coyle M."/>
            <person name="Francisco L."/>
            <person name="Jackson L."/>
            <person name="Javaid M."/>
            <person name="Korchina V."/>
            <person name="Kovar C."/>
            <person name="Mata R."/>
            <person name="Mathew T."/>
            <person name="Ngo R."/>
            <person name="Nguyen L."/>
            <person name="Nguyen N."/>
            <person name="Okwuonu G."/>
            <person name="Ongeri F."/>
            <person name="Pham C."/>
            <person name="Simmons D."/>
            <person name="Wilczek-Boney K."/>
            <person name="Hale W."/>
            <person name="Jakkamsetti A."/>
            <person name="Pham P."/>
            <person name="Ruth R."/>
            <person name="San Lucas F."/>
            <person name="Warren J."/>
            <person name="Zhang J."/>
            <person name="Zhao Z."/>
            <person name="Zhou C."/>
            <person name="Zhu D."/>
            <person name="Lee S."/>
            <person name="Bess C."/>
            <person name="Blankenburg K."/>
            <person name="Forbes L."/>
            <person name="Fu Q."/>
            <person name="Gubbala S."/>
            <person name="Hirani K."/>
            <person name="Jayaseelan J.C."/>
            <person name="Lara F."/>
            <person name="Munidasa M."/>
            <person name="Palculict T."/>
            <person name="Patil S."/>
            <person name="Pu L.-L."/>
            <person name="Saada N."/>
            <person name="Tang L."/>
            <person name="Weissenberger G."/>
            <person name="Zhu Y."/>
            <person name="Hemphill L."/>
            <person name="Shang Y."/>
            <person name="Youmans B."/>
            <person name="Ayvaz T."/>
            <person name="Ross M."/>
            <person name="Santibanez J."/>
            <person name="Aqrawi P."/>
            <person name="Gross S."/>
            <person name="Joshi V."/>
            <person name="Fowler G."/>
            <person name="Nazareth L."/>
            <person name="Reid J."/>
            <person name="Worley K."/>
            <person name="Petrosino J."/>
            <person name="Highlander S."/>
            <person name="Gibbs R."/>
        </authorList>
    </citation>
    <scope>NUCLEOTIDE SEQUENCE [LARGE SCALE GENOMIC DNA]</scope>
    <source>
        <strain evidence="11 12">ATCC 33394</strain>
    </source>
</reference>
<dbReference type="PANTHER" id="PTHR43407:SF2">
    <property type="entry name" value="GLUTAMINE SYNTHETASE"/>
    <property type="match status" value="1"/>
</dbReference>
<feature type="binding site" evidence="4">
    <location>
        <position position="224"/>
    </location>
    <ligand>
        <name>Mg(2+)</name>
        <dbReference type="ChEBI" id="CHEBI:18420"/>
        <label>1</label>
    </ligand>
</feature>
<sequence length="472" mass="52079">MSIKNVVQMIEDNDIRFVDLRFTDTKGKQHHFTIPARIVLEDPEEWFENGQAFDGSSIGGWKGIQASDMQLRPDPSTAFIDPFYDDATLVLTCDVIDPADGKGYDRDPRSIAKRAEAYLKSSGIGDTAFFGPEPEFFVFDGVAFETSAHQSRFKITSETGAWSSGKDYDGQNTGHRAMLKGGYAPVAPVDAGQDLRSAMVRLLEDIGIPVEVHHSEVGTGSQMEIGTKFATLVKRADWTQDLKYVVWNTAHNFGKTATFMPKPIMGDNGSGMHVHQSIWKDGKNLFSGDGYAGLSDMALYYIGGIIKHAKALNAITNPSTNSYKRLVPHFEAPVKLAYSAKNRSASIRIPAVNSPKAVRIEARFPDPAANPYLAFAALLMAGLDGIQNKIHPGDPASKNLYDLPPEEDAQVPTVCASLEEALQALKADHEFLTRGGVFSQDWIDSYIAFKEEDVRRIQMAPHPLEFEMYYSL</sequence>
<evidence type="ECO:0000256" key="1">
    <source>
        <dbReference type="ARBA" id="ARBA00009897"/>
    </source>
</evidence>
<keyword evidence="8 11" id="KW-0436">Ligase</keyword>
<feature type="binding site" evidence="2">
    <location>
        <position position="331"/>
    </location>
    <ligand>
        <name>L-glutamate</name>
        <dbReference type="ChEBI" id="CHEBI:29985"/>
    </ligand>
</feature>
<comment type="caution">
    <text evidence="11">The sequence shown here is derived from an EMBL/GenBank/DDBJ whole genome shotgun (WGS) entry which is preliminary data.</text>
</comment>
<dbReference type="AlphaFoldDB" id="F0EYM2"/>
<comment type="catalytic activity">
    <reaction evidence="8">
        <text>L-glutamate + NH4(+) + ATP = L-glutamine + ADP + phosphate + H(+)</text>
        <dbReference type="Rhea" id="RHEA:16169"/>
        <dbReference type="ChEBI" id="CHEBI:15378"/>
        <dbReference type="ChEBI" id="CHEBI:28938"/>
        <dbReference type="ChEBI" id="CHEBI:29985"/>
        <dbReference type="ChEBI" id="CHEBI:30616"/>
        <dbReference type="ChEBI" id="CHEBI:43474"/>
        <dbReference type="ChEBI" id="CHEBI:58359"/>
        <dbReference type="ChEBI" id="CHEBI:456216"/>
        <dbReference type="EC" id="6.3.1.2"/>
    </reaction>
</comment>
<dbReference type="Gene3D" id="3.10.20.70">
    <property type="entry name" value="Glutamine synthetase, N-terminal domain"/>
    <property type="match status" value="1"/>
</dbReference>
<name>F0EYM2_9NEIS</name>
<proteinExistence type="inferred from homology"/>
<dbReference type="InterPro" id="IPR027302">
    <property type="entry name" value="Gln_synth_N_conserv_site"/>
</dbReference>
<dbReference type="Pfam" id="PF03951">
    <property type="entry name" value="Gln-synt_N"/>
    <property type="match status" value="1"/>
</dbReference>
<keyword evidence="4" id="KW-0479">Metal-binding</keyword>
<feature type="binding site" evidence="2">
    <location>
        <position position="363"/>
    </location>
    <ligand>
        <name>L-glutamate</name>
        <dbReference type="ChEBI" id="CHEBI:29985"/>
    </ligand>
</feature>
<dbReference type="InterPro" id="IPR004809">
    <property type="entry name" value="Gln_synth_I"/>
</dbReference>
<keyword evidence="3 8" id="KW-0547">Nucleotide-binding</keyword>
<evidence type="ECO:0000256" key="2">
    <source>
        <dbReference type="PIRSR" id="PIRSR604809-1"/>
    </source>
</evidence>
<dbReference type="PROSITE" id="PS51986">
    <property type="entry name" value="GS_BETA_GRASP"/>
    <property type="match status" value="1"/>
</dbReference>
<dbReference type="RefSeq" id="WP_003782332.1">
    <property type="nucleotide sequence ID" value="NZ_GL870929.1"/>
</dbReference>
<dbReference type="Proteomes" id="UP000004088">
    <property type="component" value="Unassembled WGS sequence"/>
</dbReference>
<evidence type="ECO:0000259" key="10">
    <source>
        <dbReference type="PROSITE" id="PS51987"/>
    </source>
</evidence>
<feature type="binding site" evidence="2">
    <location>
        <begin position="268"/>
        <end position="269"/>
    </location>
    <ligand>
        <name>L-glutamate</name>
        <dbReference type="ChEBI" id="CHEBI:29985"/>
    </ligand>
</feature>
<dbReference type="PROSITE" id="PS51987">
    <property type="entry name" value="GS_CATALYTIC"/>
    <property type="match status" value="1"/>
</dbReference>
<evidence type="ECO:0000256" key="5">
    <source>
        <dbReference type="PIRSR" id="PIRSR604809-50"/>
    </source>
</evidence>
<dbReference type="STRING" id="888741.HMPREF9098_0956"/>
<dbReference type="EC" id="6.3.1.2" evidence="8"/>
<evidence type="ECO:0000256" key="8">
    <source>
        <dbReference type="RuleBase" id="RU004356"/>
    </source>
</evidence>
<dbReference type="InterPro" id="IPR008147">
    <property type="entry name" value="Gln_synt_N"/>
</dbReference>
<feature type="binding site" evidence="2">
    <location>
        <position position="343"/>
    </location>
    <ligand>
        <name>L-glutamate</name>
        <dbReference type="ChEBI" id="CHEBI:29985"/>
    </ligand>
</feature>
<feature type="binding site" evidence="3">
    <location>
        <begin position="275"/>
        <end position="277"/>
    </location>
    <ligand>
        <name>ATP</name>
        <dbReference type="ChEBI" id="CHEBI:30616"/>
    </ligand>
</feature>
<evidence type="ECO:0000256" key="6">
    <source>
        <dbReference type="PROSITE-ProRule" id="PRU01330"/>
    </source>
</evidence>
<keyword evidence="12" id="KW-1185">Reference proteome</keyword>
<evidence type="ECO:0000256" key="7">
    <source>
        <dbReference type="RuleBase" id="RU000384"/>
    </source>
</evidence>
<evidence type="ECO:0000313" key="12">
    <source>
        <dbReference type="Proteomes" id="UP000004088"/>
    </source>
</evidence>
<dbReference type="SUPFAM" id="SSF54368">
    <property type="entry name" value="Glutamine synthetase, N-terminal domain"/>
    <property type="match status" value="1"/>
</dbReference>
<feature type="domain" description="GS catalytic" evidence="10">
    <location>
        <begin position="108"/>
        <end position="472"/>
    </location>
</feature>
<dbReference type="PROSITE" id="PS00181">
    <property type="entry name" value="GLNA_ATP"/>
    <property type="match status" value="1"/>
</dbReference>
<evidence type="ECO:0000313" key="11">
    <source>
        <dbReference type="EMBL" id="EGC17630.1"/>
    </source>
</evidence>
<keyword evidence="4" id="KW-0460">Magnesium</keyword>
<feature type="binding site" evidence="2">
    <location>
        <position position="325"/>
    </location>
    <ligand>
        <name>L-glutamate</name>
        <dbReference type="ChEBI" id="CHEBI:29985"/>
    </ligand>
</feature>
<dbReference type="GO" id="GO:0006542">
    <property type="term" value="P:glutamine biosynthetic process"/>
    <property type="evidence" value="ECO:0007669"/>
    <property type="project" value="InterPro"/>
</dbReference>
<dbReference type="PANTHER" id="PTHR43407">
    <property type="entry name" value="GLUTAMINE SYNTHETASE"/>
    <property type="match status" value="1"/>
</dbReference>
<evidence type="ECO:0000259" key="9">
    <source>
        <dbReference type="PROSITE" id="PS51986"/>
    </source>
</evidence>
<dbReference type="GO" id="GO:0005524">
    <property type="term" value="F:ATP binding"/>
    <property type="evidence" value="ECO:0007669"/>
    <property type="project" value="UniProtKB-KW"/>
</dbReference>
<feature type="binding site" evidence="3">
    <location>
        <position position="211"/>
    </location>
    <ligand>
        <name>ATP</name>
        <dbReference type="ChEBI" id="CHEBI:30616"/>
    </ligand>
</feature>
<dbReference type="InterPro" id="IPR014746">
    <property type="entry name" value="Gln_synth/guanido_kin_cat_dom"/>
</dbReference>
<dbReference type="InterPro" id="IPR036651">
    <property type="entry name" value="Gln_synt_N_sf"/>
</dbReference>
<dbReference type="HOGENOM" id="CLU_017290_1_2_4"/>
<dbReference type="GO" id="GO:0004356">
    <property type="term" value="F:glutamine synthetase activity"/>
    <property type="evidence" value="ECO:0007669"/>
    <property type="project" value="UniProtKB-EC"/>
</dbReference>
<dbReference type="SMART" id="SM01230">
    <property type="entry name" value="Gln-synt_C"/>
    <property type="match status" value="1"/>
</dbReference>
<dbReference type="InterPro" id="IPR027303">
    <property type="entry name" value="Gln_synth_gly_rich_site"/>
</dbReference>
<dbReference type="InterPro" id="IPR008146">
    <property type="entry name" value="Gln_synth_cat_dom"/>
</dbReference>
<dbReference type="GO" id="GO:0005737">
    <property type="term" value="C:cytoplasm"/>
    <property type="evidence" value="ECO:0007669"/>
    <property type="project" value="TreeGrafter"/>
</dbReference>
<feature type="binding site" evidence="4">
    <location>
        <position position="133"/>
    </location>
    <ligand>
        <name>Mg(2+)</name>
        <dbReference type="ChEBI" id="CHEBI:18420"/>
        <label>1</label>
    </ligand>
</feature>
<feature type="binding site" evidence="4">
    <location>
        <position position="216"/>
    </location>
    <ligand>
        <name>Mg(2+)</name>
        <dbReference type="ChEBI" id="CHEBI:18420"/>
        <label>1</label>
    </ligand>
</feature>
<feature type="binding site" evidence="3">
    <location>
        <position position="343"/>
    </location>
    <ligand>
        <name>ATP</name>
        <dbReference type="ChEBI" id="CHEBI:30616"/>
    </ligand>
</feature>
<protein>
    <recommendedName>
        <fullName evidence="8">Glutamine synthetase</fullName>
        <ecNumber evidence="8">6.3.1.2</ecNumber>
    </recommendedName>
</protein>
<evidence type="ECO:0000256" key="4">
    <source>
        <dbReference type="PIRSR" id="PIRSR604809-3"/>
    </source>
</evidence>
<feature type="domain" description="GS beta-grasp" evidence="9">
    <location>
        <begin position="13"/>
        <end position="101"/>
    </location>
</feature>
<feature type="modified residue" description="O-AMP-tyrosine" evidence="5">
    <location>
        <position position="401"/>
    </location>
</feature>
<dbReference type="GO" id="GO:0016020">
    <property type="term" value="C:membrane"/>
    <property type="evidence" value="ECO:0007669"/>
    <property type="project" value="TreeGrafter"/>
</dbReference>
<dbReference type="SUPFAM" id="SSF55931">
    <property type="entry name" value="Glutamine synthetase/guanido kinase"/>
    <property type="match status" value="1"/>
</dbReference>
<dbReference type="FunFam" id="3.10.20.70:FF:000001">
    <property type="entry name" value="Glutamine synthetase"/>
    <property type="match status" value="1"/>
</dbReference>
<organism evidence="11 12">
    <name type="scientific">Kingella denitrificans ATCC 33394</name>
    <dbReference type="NCBI Taxonomy" id="888741"/>
    <lineage>
        <taxon>Bacteria</taxon>
        <taxon>Pseudomonadati</taxon>
        <taxon>Pseudomonadota</taxon>
        <taxon>Betaproteobacteria</taxon>
        <taxon>Neisseriales</taxon>
        <taxon>Neisseriaceae</taxon>
        <taxon>Kingella</taxon>
    </lineage>
</organism>
<feature type="binding site" evidence="4">
    <location>
        <position position="361"/>
    </location>
    <ligand>
        <name>Mg(2+)</name>
        <dbReference type="ChEBI" id="CHEBI:18420"/>
        <label>1</label>
    </ligand>
</feature>
<gene>
    <name evidence="11" type="primary">glnA</name>
    <name evidence="11" type="ORF">HMPREF9098_0956</name>
</gene>
<dbReference type="EMBL" id="AEWV01000015">
    <property type="protein sequence ID" value="EGC17630.1"/>
    <property type="molecule type" value="Genomic_DNA"/>
</dbReference>
<dbReference type="NCBIfam" id="TIGR00653">
    <property type="entry name" value="GlnA"/>
    <property type="match status" value="1"/>
</dbReference>
<dbReference type="Gene3D" id="3.30.590.10">
    <property type="entry name" value="Glutamine synthetase/guanido kinase, catalytic domain"/>
    <property type="match status" value="1"/>
</dbReference>
<comment type="similarity">
    <text evidence="1 6 7">Belongs to the glutamine synthetase family.</text>
</comment>
<dbReference type="FunFam" id="3.30.590.10:FF:000001">
    <property type="entry name" value="Glutamine synthetase"/>
    <property type="match status" value="1"/>
</dbReference>
<dbReference type="Pfam" id="PF00120">
    <property type="entry name" value="Gln-synt_C"/>
    <property type="match status" value="1"/>
</dbReference>
<comment type="cofactor">
    <cofactor evidence="4">
        <name>Mg(2+)</name>
        <dbReference type="ChEBI" id="CHEBI:18420"/>
    </cofactor>
    <text evidence="4">Binds 2 Mg(2+) ions per subunit.</text>
</comment>